<dbReference type="InterPro" id="IPR023393">
    <property type="entry name" value="START-like_dom_sf"/>
</dbReference>
<reference evidence="1 2" key="1">
    <citation type="submission" date="2016-01" db="EMBL/GenBank/DDBJ databases">
        <title>Janibacter melonis strain CD11_4 genome sequencing and assembly.</title>
        <authorList>
            <person name="Nair G.R."/>
            <person name="Kaur G."/>
            <person name="Chander A.M."/>
            <person name="Mayilraj S."/>
        </authorList>
    </citation>
    <scope>NUCLEOTIDE SEQUENCE [LARGE SCALE GENOMIC DNA]</scope>
    <source>
        <strain evidence="1 2">CD11-4</strain>
    </source>
</reference>
<dbReference type="Pfam" id="PF10698">
    <property type="entry name" value="DUF2505"/>
    <property type="match status" value="1"/>
</dbReference>
<comment type="caution">
    <text evidence="1">The sequence shown here is derived from an EMBL/GenBank/DDBJ whole genome shotgun (WGS) entry which is preliminary data.</text>
</comment>
<dbReference type="InterPro" id="IPR019639">
    <property type="entry name" value="DUF2505"/>
</dbReference>
<name>A0A176QDQ5_9MICO</name>
<dbReference type="SUPFAM" id="SSF55961">
    <property type="entry name" value="Bet v1-like"/>
    <property type="match status" value="1"/>
</dbReference>
<evidence type="ECO:0008006" key="3">
    <source>
        <dbReference type="Google" id="ProtNLM"/>
    </source>
</evidence>
<evidence type="ECO:0000313" key="2">
    <source>
        <dbReference type="Proteomes" id="UP000076976"/>
    </source>
</evidence>
<organism evidence="1 2">
    <name type="scientific">Janibacter melonis</name>
    <dbReference type="NCBI Taxonomy" id="262209"/>
    <lineage>
        <taxon>Bacteria</taxon>
        <taxon>Bacillati</taxon>
        <taxon>Actinomycetota</taxon>
        <taxon>Actinomycetes</taxon>
        <taxon>Micrococcales</taxon>
        <taxon>Intrasporangiaceae</taxon>
        <taxon>Janibacter</taxon>
    </lineage>
</organism>
<evidence type="ECO:0000313" key="1">
    <source>
        <dbReference type="EMBL" id="OAB87812.1"/>
    </source>
</evidence>
<dbReference type="STRING" id="262209.AWH69_07165"/>
<dbReference type="Gene3D" id="3.30.530.20">
    <property type="match status" value="1"/>
</dbReference>
<dbReference type="RefSeq" id="WP_068273563.1">
    <property type="nucleotide sequence ID" value="NZ_CAJGVE010000003.1"/>
</dbReference>
<accession>A0A176QDQ5</accession>
<dbReference type="Proteomes" id="UP000076976">
    <property type="component" value="Unassembled WGS sequence"/>
</dbReference>
<protein>
    <recommendedName>
        <fullName evidence="3">DUF2505 domain-containing protein</fullName>
    </recommendedName>
</protein>
<dbReference type="EMBL" id="LQZG01000002">
    <property type="protein sequence ID" value="OAB87812.1"/>
    <property type="molecule type" value="Genomic_DNA"/>
</dbReference>
<sequence length="163" mass="17466">MRFHRAYSFDAPCEQVYDLLMDEGFQRERVARTGTDPRAEVTRGSDADVVSIVLNLPTDGAPGPAKKFLGDSLTVTDDRRWESDAASDGARRGTVVVRVKGAPVTMDGTLSLTPEGQGCSLVVEGDLKCSIPLVGRSLEGQIAEVIGGFVDSEARAVRRRLGA</sequence>
<proteinExistence type="predicted"/>
<keyword evidence="2" id="KW-1185">Reference proteome</keyword>
<dbReference type="AlphaFoldDB" id="A0A176QDQ5"/>
<gene>
    <name evidence="1" type="ORF">AWH69_07165</name>
</gene>